<dbReference type="RefSeq" id="WP_125586647.1">
    <property type="nucleotide sequence ID" value="NZ_JBHTMO010000005.1"/>
</dbReference>
<evidence type="ECO:0000256" key="1">
    <source>
        <dbReference type="ARBA" id="ARBA00008172"/>
    </source>
</evidence>
<comment type="caution">
    <text evidence="8">The sequence shown here is derived from an EMBL/GenBank/DDBJ whole genome shotgun (WGS) entry which is preliminary data.</text>
</comment>
<proteinExistence type="inferred from homology"/>
<evidence type="ECO:0000256" key="4">
    <source>
        <dbReference type="ARBA" id="ARBA00022759"/>
    </source>
</evidence>
<evidence type="ECO:0000313" key="8">
    <source>
        <dbReference type="EMBL" id="MFD1392488.1"/>
    </source>
</evidence>
<dbReference type="NCBIfam" id="TIGR02116">
    <property type="entry name" value="toxin_Txe_YoeB"/>
    <property type="match status" value="1"/>
</dbReference>
<protein>
    <recommendedName>
        <fullName evidence="7">Endoribonuclease YoeB</fullName>
    </recommendedName>
    <alternativeName>
        <fullName evidence="6">Putative mRNA interferase YoeB</fullName>
    </alternativeName>
</protein>
<dbReference type="Gene3D" id="3.30.2310.20">
    <property type="entry name" value="RelE-like"/>
    <property type="match status" value="1"/>
</dbReference>
<dbReference type="EMBL" id="JBHTMO010000005">
    <property type="protein sequence ID" value="MFD1392488.1"/>
    <property type="molecule type" value="Genomic_DNA"/>
</dbReference>
<keyword evidence="3" id="KW-0540">Nuclease</keyword>
<evidence type="ECO:0000256" key="6">
    <source>
        <dbReference type="ARBA" id="ARBA00030388"/>
    </source>
</evidence>
<dbReference type="SUPFAM" id="SSF143011">
    <property type="entry name" value="RelE-like"/>
    <property type="match status" value="1"/>
</dbReference>
<keyword evidence="2" id="KW-1277">Toxin-antitoxin system</keyword>
<evidence type="ECO:0000256" key="3">
    <source>
        <dbReference type="ARBA" id="ARBA00022722"/>
    </source>
</evidence>
<dbReference type="Pfam" id="PF06769">
    <property type="entry name" value="YoeB_toxin"/>
    <property type="match status" value="1"/>
</dbReference>
<keyword evidence="4" id="KW-0255">Endonuclease</keyword>
<keyword evidence="5" id="KW-0378">Hydrolase</keyword>
<comment type="similarity">
    <text evidence="1">Belongs to the YoeB family.</text>
</comment>
<sequence length="74" mass="8747">MWTTIKSWTDDAWDDYMYWHAKNDKSAIKKINQLIKSIDSTPYEGLGKPEALRFELQGQWSRRISQAERQTVLA</sequence>
<evidence type="ECO:0000256" key="7">
    <source>
        <dbReference type="ARBA" id="ARBA00050056"/>
    </source>
</evidence>
<dbReference type="PANTHER" id="PTHR38039">
    <property type="entry name" value="TOXIN YOEB"/>
    <property type="match status" value="1"/>
</dbReference>
<organism evidence="8 9">
    <name type="scientific">Lacticaseibacillus jixianensis</name>
    <dbReference type="NCBI Taxonomy" id="2486012"/>
    <lineage>
        <taxon>Bacteria</taxon>
        <taxon>Bacillati</taxon>
        <taxon>Bacillota</taxon>
        <taxon>Bacilli</taxon>
        <taxon>Lactobacillales</taxon>
        <taxon>Lactobacillaceae</taxon>
        <taxon>Lacticaseibacillus</taxon>
    </lineage>
</organism>
<accession>A0ABW4B844</accession>
<keyword evidence="9" id="KW-1185">Reference proteome</keyword>
<dbReference type="InterPro" id="IPR035093">
    <property type="entry name" value="RelE/ParE_toxin_dom_sf"/>
</dbReference>
<dbReference type="PANTHER" id="PTHR38039:SF1">
    <property type="entry name" value="TOXIN YOEB"/>
    <property type="match status" value="1"/>
</dbReference>
<evidence type="ECO:0000313" key="9">
    <source>
        <dbReference type="Proteomes" id="UP001597249"/>
    </source>
</evidence>
<gene>
    <name evidence="8" type="ORF">ACFQ3L_02650</name>
</gene>
<evidence type="ECO:0000256" key="2">
    <source>
        <dbReference type="ARBA" id="ARBA00022649"/>
    </source>
</evidence>
<evidence type="ECO:0000256" key="5">
    <source>
        <dbReference type="ARBA" id="ARBA00022801"/>
    </source>
</evidence>
<dbReference type="Proteomes" id="UP001597249">
    <property type="component" value="Unassembled WGS sequence"/>
</dbReference>
<name>A0ABW4B844_9LACO</name>
<dbReference type="InterPro" id="IPR009614">
    <property type="entry name" value="YoeB_toxin"/>
</dbReference>
<reference evidence="9" key="1">
    <citation type="journal article" date="2019" name="Int. J. Syst. Evol. Microbiol.">
        <title>The Global Catalogue of Microorganisms (GCM) 10K type strain sequencing project: providing services to taxonomists for standard genome sequencing and annotation.</title>
        <authorList>
            <consortium name="The Broad Institute Genomics Platform"/>
            <consortium name="The Broad Institute Genome Sequencing Center for Infectious Disease"/>
            <person name="Wu L."/>
            <person name="Ma J."/>
        </authorList>
    </citation>
    <scope>NUCLEOTIDE SEQUENCE [LARGE SCALE GENOMIC DNA]</scope>
    <source>
        <strain evidence="9">CCM 8911</strain>
    </source>
</reference>